<dbReference type="EMBL" id="MK072539">
    <property type="protein sequence ID" value="AYV87191.1"/>
    <property type="molecule type" value="Genomic_DNA"/>
</dbReference>
<reference evidence="1" key="1">
    <citation type="submission" date="2018-10" db="EMBL/GenBank/DDBJ databases">
        <title>Hidden diversity of soil giant viruses.</title>
        <authorList>
            <person name="Schulz F."/>
            <person name="Alteio L."/>
            <person name="Goudeau D."/>
            <person name="Ryan E.M."/>
            <person name="Malmstrom R.R."/>
            <person name="Blanchard J."/>
            <person name="Woyke T."/>
        </authorList>
    </citation>
    <scope>NUCLEOTIDE SEQUENCE</scope>
    <source>
        <strain evidence="1">SYV1</strain>
    </source>
</reference>
<sequence>DGMTLRYISNPCHALQQMAIEQNGNAIRYVQTPSEDMKLKAVNQTPFAIKSIPRPWSKELKEIAIRDAPRLEKYIKRMESLDSKKYIPK</sequence>
<accession>A0A3G5AKB9</accession>
<name>A0A3G5AKB9_9VIRU</name>
<feature type="non-terminal residue" evidence="1">
    <location>
        <position position="1"/>
    </location>
</feature>
<organism evidence="1">
    <name type="scientific">Sylvanvirus sp</name>
    <dbReference type="NCBI Taxonomy" id="2487774"/>
    <lineage>
        <taxon>Viruses</taxon>
    </lineage>
</organism>
<evidence type="ECO:0008006" key="2">
    <source>
        <dbReference type="Google" id="ProtNLM"/>
    </source>
</evidence>
<evidence type="ECO:0000313" key="1">
    <source>
        <dbReference type="EMBL" id="AYV87191.1"/>
    </source>
</evidence>
<protein>
    <recommendedName>
        <fullName evidence="2">DUF4116 domain-containing protein</fullName>
    </recommendedName>
</protein>
<proteinExistence type="predicted"/>
<gene>
    <name evidence="1" type="ORF">Sylvanvirus33_7</name>
</gene>